<evidence type="ECO:0000256" key="2">
    <source>
        <dbReference type="ARBA" id="ARBA00022679"/>
    </source>
</evidence>
<proteinExistence type="inferred from homology"/>
<dbReference type="SUPFAM" id="SSF53756">
    <property type="entry name" value="UDP-Glycosyltransferase/glycogen phosphorylase"/>
    <property type="match status" value="2"/>
</dbReference>
<organism evidence="4 5">
    <name type="scientific">Striga asiatica</name>
    <name type="common">Asiatic witchweed</name>
    <name type="synonym">Buchnera asiatica</name>
    <dbReference type="NCBI Taxonomy" id="4170"/>
    <lineage>
        <taxon>Eukaryota</taxon>
        <taxon>Viridiplantae</taxon>
        <taxon>Streptophyta</taxon>
        <taxon>Embryophyta</taxon>
        <taxon>Tracheophyta</taxon>
        <taxon>Spermatophyta</taxon>
        <taxon>Magnoliopsida</taxon>
        <taxon>eudicotyledons</taxon>
        <taxon>Gunneridae</taxon>
        <taxon>Pentapetalae</taxon>
        <taxon>asterids</taxon>
        <taxon>lamiids</taxon>
        <taxon>Lamiales</taxon>
        <taxon>Orobanchaceae</taxon>
        <taxon>Buchnereae</taxon>
        <taxon>Striga</taxon>
    </lineage>
</organism>
<protein>
    <submittedName>
        <fullName evidence="4">UDP-glucose glucosyltransferase</fullName>
    </submittedName>
</protein>
<comment type="similarity">
    <text evidence="1">Belongs to the UDP-glycosyltransferase family.</text>
</comment>
<dbReference type="PANTHER" id="PTHR11926">
    <property type="entry name" value="GLUCOSYL/GLUCURONOSYL TRANSFERASES"/>
    <property type="match status" value="1"/>
</dbReference>
<dbReference type="FunFam" id="3.40.50.2000:FF:000040">
    <property type="entry name" value="UDP-glycosyltransferase 76C1"/>
    <property type="match status" value="2"/>
</dbReference>
<sequence length="874" mass="98686">MDDVSFFFAGKDEDKYEFWKKPELDQIVTSIPGMEGFLRRRDLPGFSRVADVNDTGFQTIIRETRGTALSSGLILNSFEDLEGPIMDQIRKPIPTVYSIGPLHTHLQARLEAHRNDSSLPSSSFWEEDRSSVSWLDSQPEKSVLYVSFGSVTLLTRRELLEFWYGLVNSGHKFLWVMRPDSIVGNDKDSPIPAELEEGTKERGYLVGWVPQNEVLAHPAVGAFFTHSGWNSTLEGIAAGMPMLCWPYFADQMINSRFVSDVWKVGLDMKDTCDRGIVERMVREMMEERKEEFWGRARRLAEMAKKAVSEGGTSYTNLNRLIEFLKCSSSEVGDFVLHHGLGCRTPRLLDRMDADEGCMTHADRNNRTDKTRNSKKKKTNDFLNEHQNFRRSEKSRSNELFFRLPHVVIFPLPLQGPLNCMLKLAELLCLARIRTTFLNTHHVQARLPSAAAHYFPNQYPGLFTFQTLPDGLPPDNPRTGDQIEALLDSMDRVSVPVFREIVNRSDDPVTCVIADGIFTFAVDVAKEAGIPLLYFDTISPCGLWTYMCLPKLIQAGEFPFKDDNLDEMITNLPGMEGIIRRRDLPSFCRTKDINDHIIQLVLKEDKHIPLSQGLIFNTFQDLEAPILSQLLGVSPRVYAVGPLHAHLKSRLSVKSSERVSSSIWKEDESCVSWLDAQPSKSVIYVSIGSLALITRDQLFEIWHGLVNSGSRFLWVQRPGSVIGSGFPAPDEVPPELSRGTEERGRIVSWAPQEEVLGHLAVGGFLTHSGWNSTLESIVEGKPMICWPYFVDQHVNSRYVGAVWGVGLDMKDTCDRVVVERMVREVMVSKKESFLERAGEVAKLARASVSEGGSSYADMDRLIEDIKLMKIPMPTK</sequence>
<comment type="caution">
    <text evidence="4">The sequence shown here is derived from an EMBL/GenBank/DDBJ whole genome shotgun (WGS) entry which is preliminary data.</text>
</comment>
<evidence type="ECO:0000256" key="1">
    <source>
        <dbReference type="ARBA" id="ARBA00009995"/>
    </source>
</evidence>
<dbReference type="InterPro" id="IPR035595">
    <property type="entry name" value="UDP_glycos_trans_CS"/>
</dbReference>
<feature type="compositionally biased region" description="Basic and acidic residues" evidence="3">
    <location>
        <begin position="378"/>
        <end position="389"/>
    </location>
</feature>
<evidence type="ECO:0000313" key="5">
    <source>
        <dbReference type="Proteomes" id="UP000325081"/>
    </source>
</evidence>
<dbReference type="CDD" id="cd03784">
    <property type="entry name" value="GT1_Gtf-like"/>
    <property type="match status" value="2"/>
</dbReference>
<reference evidence="5" key="1">
    <citation type="journal article" date="2019" name="Curr. Biol.">
        <title>Genome Sequence of Striga asiatica Provides Insight into the Evolution of Plant Parasitism.</title>
        <authorList>
            <person name="Yoshida S."/>
            <person name="Kim S."/>
            <person name="Wafula E.K."/>
            <person name="Tanskanen J."/>
            <person name="Kim Y.M."/>
            <person name="Honaas L."/>
            <person name="Yang Z."/>
            <person name="Spallek T."/>
            <person name="Conn C.E."/>
            <person name="Ichihashi Y."/>
            <person name="Cheong K."/>
            <person name="Cui S."/>
            <person name="Der J.P."/>
            <person name="Gundlach H."/>
            <person name="Jiao Y."/>
            <person name="Hori C."/>
            <person name="Ishida J.K."/>
            <person name="Kasahara H."/>
            <person name="Kiba T."/>
            <person name="Kim M.S."/>
            <person name="Koo N."/>
            <person name="Laohavisit A."/>
            <person name="Lee Y.H."/>
            <person name="Lumba S."/>
            <person name="McCourt P."/>
            <person name="Mortimer J.C."/>
            <person name="Mutuku J.M."/>
            <person name="Nomura T."/>
            <person name="Sasaki-Sekimoto Y."/>
            <person name="Seto Y."/>
            <person name="Wang Y."/>
            <person name="Wakatake T."/>
            <person name="Sakakibara H."/>
            <person name="Demura T."/>
            <person name="Yamaguchi S."/>
            <person name="Yoneyama K."/>
            <person name="Manabe R.I."/>
            <person name="Nelson D.C."/>
            <person name="Schulman A.H."/>
            <person name="Timko M.P."/>
            <person name="dePamphilis C.W."/>
            <person name="Choi D."/>
            <person name="Shirasu K."/>
        </authorList>
    </citation>
    <scope>NUCLEOTIDE SEQUENCE [LARGE SCALE GENOMIC DNA]</scope>
    <source>
        <strain evidence="5">cv. UVA1</strain>
    </source>
</reference>
<dbReference type="AlphaFoldDB" id="A0A5A7PQ77"/>
<dbReference type="Proteomes" id="UP000325081">
    <property type="component" value="Unassembled WGS sequence"/>
</dbReference>
<dbReference type="Gene3D" id="3.40.50.2000">
    <property type="entry name" value="Glycogen Phosphorylase B"/>
    <property type="match status" value="4"/>
</dbReference>
<feature type="region of interest" description="Disordered" evidence="3">
    <location>
        <begin position="360"/>
        <end position="389"/>
    </location>
</feature>
<evidence type="ECO:0000313" key="4">
    <source>
        <dbReference type="EMBL" id="GER34950.1"/>
    </source>
</evidence>
<feature type="compositionally biased region" description="Basic and acidic residues" evidence="3">
    <location>
        <begin position="360"/>
        <end position="371"/>
    </location>
</feature>
<gene>
    <name evidence="4" type="ORF">STAS_11205</name>
</gene>
<keyword evidence="2 4" id="KW-0808">Transferase</keyword>
<dbReference type="GO" id="GO:0080043">
    <property type="term" value="F:quercetin 3-O-glucosyltransferase activity"/>
    <property type="evidence" value="ECO:0007669"/>
    <property type="project" value="TreeGrafter"/>
</dbReference>
<dbReference type="PROSITE" id="PS00375">
    <property type="entry name" value="UDPGT"/>
    <property type="match status" value="2"/>
</dbReference>
<dbReference type="EMBL" id="BKCP01004960">
    <property type="protein sequence ID" value="GER34950.1"/>
    <property type="molecule type" value="Genomic_DNA"/>
</dbReference>
<evidence type="ECO:0000256" key="3">
    <source>
        <dbReference type="SAM" id="MobiDB-lite"/>
    </source>
</evidence>
<dbReference type="GO" id="GO:0080044">
    <property type="term" value="F:quercetin 7-O-glucosyltransferase activity"/>
    <property type="evidence" value="ECO:0007669"/>
    <property type="project" value="TreeGrafter"/>
</dbReference>
<keyword evidence="5" id="KW-1185">Reference proteome</keyword>
<dbReference type="PANTHER" id="PTHR11926:SF1392">
    <property type="entry name" value="GLYCOSYLTRANSFERASE"/>
    <property type="match status" value="1"/>
</dbReference>
<name>A0A5A7PQ77_STRAF</name>
<dbReference type="Pfam" id="PF00201">
    <property type="entry name" value="UDPGT"/>
    <property type="match status" value="2"/>
</dbReference>
<accession>A0A5A7PQ77</accession>
<dbReference type="InterPro" id="IPR002213">
    <property type="entry name" value="UDP_glucos_trans"/>
</dbReference>
<dbReference type="OrthoDB" id="5835829at2759"/>